<gene>
    <name evidence="2" type="ORF">HBA54_09035</name>
</gene>
<name>A0A967EWW6_9PROT</name>
<dbReference type="Pfam" id="PF13640">
    <property type="entry name" value="2OG-FeII_Oxy_3"/>
    <property type="match status" value="1"/>
</dbReference>
<keyword evidence="3" id="KW-1185">Reference proteome</keyword>
<evidence type="ECO:0000313" key="3">
    <source>
        <dbReference type="Proteomes" id="UP000761264"/>
    </source>
</evidence>
<dbReference type="Gene3D" id="2.60.120.620">
    <property type="entry name" value="q2cbj1_9rhob like domain"/>
    <property type="match status" value="1"/>
</dbReference>
<reference evidence="2" key="1">
    <citation type="submission" date="2020-03" db="EMBL/GenBank/DDBJ databases">
        <title>Genome of Pelagibius litoralis DSM 21314T.</title>
        <authorList>
            <person name="Wang G."/>
        </authorList>
    </citation>
    <scope>NUCLEOTIDE SEQUENCE</scope>
    <source>
        <strain evidence="2">DSM 21314</strain>
    </source>
</reference>
<organism evidence="2 3">
    <name type="scientific">Pelagibius litoralis</name>
    <dbReference type="NCBI Taxonomy" id="374515"/>
    <lineage>
        <taxon>Bacteria</taxon>
        <taxon>Pseudomonadati</taxon>
        <taxon>Pseudomonadota</taxon>
        <taxon>Alphaproteobacteria</taxon>
        <taxon>Rhodospirillales</taxon>
        <taxon>Rhodovibrionaceae</taxon>
        <taxon>Pelagibius</taxon>
    </lineage>
</organism>
<proteinExistence type="predicted"/>
<protein>
    <submittedName>
        <fullName evidence="2">2OG-Fe(II) oxygenase</fullName>
    </submittedName>
</protein>
<dbReference type="EMBL" id="JAAQPH010000005">
    <property type="protein sequence ID" value="NIA68733.1"/>
    <property type="molecule type" value="Genomic_DNA"/>
</dbReference>
<evidence type="ECO:0000313" key="2">
    <source>
        <dbReference type="EMBL" id="NIA68733.1"/>
    </source>
</evidence>
<dbReference type="AlphaFoldDB" id="A0A967EWW6"/>
<sequence>MASPAADTPHPSPLDLERFAATPLQRQPFDFVIVPGFLQATALPAIEQDFPEITKGGSFPAQSLSFGQRFANLLAELQSPGVTDAFAEKFALDLSGRPTMVTLRGQSRAKDGQIHTDSRSKLVTALIYLNSQWESDGGRLRMLNSPDDLEDYAAEVPPQAGTLVAFRCSEQAYHGHKPFVGQRRSIQLNWLTDETVLKRELKRHSFSAWTKRILGFGA</sequence>
<accession>A0A967EWW6</accession>
<dbReference type="Proteomes" id="UP000761264">
    <property type="component" value="Unassembled WGS sequence"/>
</dbReference>
<dbReference type="InterPro" id="IPR044862">
    <property type="entry name" value="Pro_4_hyd_alph_FE2OG_OXY"/>
</dbReference>
<comment type="caution">
    <text evidence="2">The sequence shown here is derived from an EMBL/GenBank/DDBJ whole genome shotgun (WGS) entry which is preliminary data.</text>
</comment>
<dbReference type="RefSeq" id="WP_167223604.1">
    <property type="nucleotide sequence ID" value="NZ_JAAQPH010000005.1"/>
</dbReference>
<evidence type="ECO:0000259" key="1">
    <source>
        <dbReference type="Pfam" id="PF13640"/>
    </source>
</evidence>
<feature type="domain" description="Prolyl 4-hydroxylase alpha subunit Fe(2+) 2OG dioxygenase" evidence="1">
    <location>
        <begin position="114"/>
        <end position="188"/>
    </location>
</feature>